<evidence type="ECO:0000313" key="3">
    <source>
        <dbReference type="EMBL" id="MCQ8241121.1"/>
    </source>
</evidence>
<name>A0ABT1VXP3_9PROT</name>
<evidence type="ECO:0000256" key="2">
    <source>
        <dbReference type="SAM" id="MobiDB-lite"/>
    </source>
</evidence>
<dbReference type="PANTHER" id="PTHR28524:SF3">
    <property type="entry name" value="SUCCINATE DEHYDROGENASE ASSEMBLY FACTOR 4, MITOCHONDRIAL"/>
    <property type="match status" value="1"/>
</dbReference>
<dbReference type="Pfam" id="PF07896">
    <property type="entry name" value="DUF1674"/>
    <property type="match status" value="1"/>
</dbReference>
<accession>A0ABT1VXP3</accession>
<feature type="region of interest" description="Disordered" evidence="2">
    <location>
        <begin position="1"/>
        <end position="64"/>
    </location>
</feature>
<reference evidence="3 4" key="1">
    <citation type="submission" date="2022-06" db="EMBL/GenBank/DDBJ databases">
        <title>Rhizosaccharibacter gen. nov. sp. nov. KSS12, endophytic bacteria isolated from sugarcane.</title>
        <authorList>
            <person name="Pitiwittayakul N."/>
        </authorList>
    </citation>
    <scope>NUCLEOTIDE SEQUENCE [LARGE SCALE GENOMIC DNA]</scope>
    <source>
        <strain evidence="3 4">KSS12</strain>
    </source>
</reference>
<dbReference type="InterPro" id="IPR012875">
    <property type="entry name" value="SDHF4"/>
</dbReference>
<comment type="similarity">
    <text evidence="1">Belongs to the SDHAF4 family.</text>
</comment>
<sequence length="74" mass="7643">MRSSRGEGLVPARGGPTSLCMTDPDQTPAAPVPADPPPHPEAADGGPPVEHGGPKGPEPTRYGDWTVKGRCIDF</sequence>
<protein>
    <submittedName>
        <fullName evidence="3">DUF1674 domain-containing protein</fullName>
    </submittedName>
</protein>
<keyword evidence="4" id="KW-1185">Reference proteome</keyword>
<feature type="compositionally biased region" description="Pro residues" evidence="2">
    <location>
        <begin position="30"/>
        <end position="40"/>
    </location>
</feature>
<dbReference type="Proteomes" id="UP001524547">
    <property type="component" value="Unassembled WGS sequence"/>
</dbReference>
<evidence type="ECO:0000256" key="1">
    <source>
        <dbReference type="ARBA" id="ARBA00005701"/>
    </source>
</evidence>
<dbReference type="EMBL" id="JAMZEJ010000005">
    <property type="protein sequence ID" value="MCQ8241121.1"/>
    <property type="molecule type" value="Genomic_DNA"/>
</dbReference>
<gene>
    <name evidence="3" type="ORF">NFI88_09745</name>
</gene>
<comment type="caution">
    <text evidence="3">The sequence shown here is derived from an EMBL/GenBank/DDBJ whole genome shotgun (WGS) entry which is preliminary data.</text>
</comment>
<evidence type="ECO:0000313" key="4">
    <source>
        <dbReference type="Proteomes" id="UP001524547"/>
    </source>
</evidence>
<dbReference type="PANTHER" id="PTHR28524">
    <property type="entry name" value="SUCCINATE DEHYDROGENASE ASSEMBLY FACTOR 4, MITOCHONDRIAL"/>
    <property type="match status" value="1"/>
</dbReference>
<proteinExistence type="inferred from homology"/>
<organism evidence="3 4">
    <name type="scientific">Rhizosaccharibacter radicis</name>
    <dbReference type="NCBI Taxonomy" id="2782605"/>
    <lineage>
        <taxon>Bacteria</taxon>
        <taxon>Pseudomonadati</taxon>
        <taxon>Pseudomonadota</taxon>
        <taxon>Alphaproteobacteria</taxon>
        <taxon>Acetobacterales</taxon>
        <taxon>Acetobacteraceae</taxon>
        <taxon>Rhizosaccharibacter</taxon>
    </lineage>
</organism>